<dbReference type="EMBL" id="OK149171">
    <property type="protein sequence ID" value="UCR75511.1"/>
    <property type="molecule type" value="Genomic_DNA"/>
</dbReference>
<accession>A0AAE9C0I0</accession>
<organism evidence="1 2">
    <name type="scientific">Alcaligenes phage vB_Af_QDWS595</name>
    <dbReference type="NCBI Taxonomy" id="2877946"/>
    <lineage>
        <taxon>Viruses</taxon>
        <taxon>Duplodnaviria</taxon>
        <taxon>Heunggongvirae</taxon>
        <taxon>Uroviricota</taxon>
        <taxon>Caudoviricetes</taxon>
        <taxon>Schitoviridae</taxon>
        <taxon>Petruschkyvirus</taxon>
        <taxon>Petruschkyvirus QDWS595</taxon>
    </lineage>
</organism>
<dbReference type="Gene3D" id="3.30.420.10">
    <property type="entry name" value="Ribonuclease H-like superfamily/Ribonuclease H"/>
    <property type="match status" value="1"/>
</dbReference>
<evidence type="ECO:0000313" key="2">
    <source>
        <dbReference type="Proteomes" id="UP000827952"/>
    </source>
</evidence>
<gene>
    <name evidence="1" type="ORF">vBAfaPQDWS595_27</name>
</gene>
<proteinExistence type="predicted"/>
<name>A0AAE9C0I0_9CAUD</name>
<keyword evidence="2" id="KW-1185">Reference proteome</keyword>
<dbReference type="GO" id="GO:0003676">
    <property type="term" value="F:nucleic acid binding"/>
    <property type="evidence" value="ECO:0007669"/>
    <property type="project" value="InterPro"/>
</dbReference>
<protein>
    <recommendedName>
        <fullName evidence="3">Holliday junction resolvase</fullName>
    </recommendedName>
</protein>
<evidence type="ECO:0008006" key="3">
    <source>
        <dbReference type="Google" id="ProtNLM"/>
    </source>
</evidence>
<dbReference type="InterPro" id="IPR036397">
    <property type="entry name" value="RNaseH_sf"/>
</dbReference>
<dbReference type="Proteomes" id="UP000827952">
    <property type="component" value="Segment"/>
</dbReference>
<evidence type="ECO:0000313" key="1">
    <source>
        <dbReference type="EMBL" id="UCR75511.1"/>
    </source>
</evidence>
<sequence length="193" mass="21044">MSKIPVVGMDPSFRNWGLVSGMLDLESGTLDLLEGEIIETKPDDSKQVRQNSKDIEAATLLLPKVLEYAKWASVIFVEVPVGSQSASGMKAYGICIGVLATLKALGYEVIEVTALECKQNYTGDKNATKLKMIQRTVELYPNFSLPAKGGKILNKAEHIADSISAIHAGVRTPLFKNILRIYKGNHANHDQSS</sequence>
<reference evidence="1" key="1">
    <citation type="submission" date="2021-09" db="EMBL/GenBank/DDBJ databases">
        <title>Complete genome analysis of a novel Alcaligenes phage vB_Af_QDWS595.</title>
        <authorList>
            <person name="Jing Y."/>
            <person name="Wang J."/>
        </authorList>
    </citation>
    <scope>NUCLEOTIDE SEQUENCE</scope>
</reference>